<accession>A0A7G8TFM4</accession>
<evidence type="ECO:0000313" key="1">
    <source>
        <dbReference type="EMBL" id="QNK42415.1"/>
    </source>
</evidence>
<dbReference type="EMBL" id="CP060286">
    <property type="protein sequence ID" value="QNK42415.1"/>
    <property type="molecule type" value="Genomic_DNA"/>
</dbReference>
<sequence>MTSAEKSSSRLFHKPGYNFNNRNTALARFSDKRIPRYLIKDIIRSGLKNNHGCGLYDYIWCLCHAQTYYEAGGKIVPMHAYITVSMSELIDAFCASGVKSCLSHLQQLKQLHLIDYQLDAMPKRVTISLINRETDSANSREMKMERSAIKCSKGYVIVDKNEIAEAFSPADHYSECDILMYLWLNAIYNDPTYKVSKKSAVVVLPQWGSYFTVQLSSRRLSGVWHCSKSRVNTVLHRLQDDGFITLCHKYGKCLVIGLNHYAEWVLGKAQSTLTDDNVEVDVLGRDPDPIVRSLNKDINRLAAIMKNDVEKKNCLRVNYLSELFRDACERFLEREYLVYGATRFWYVAMRLRRKMLISVNYCPQNRILLFLQSQAIFQLWRRLTRGSASTGSHSFNYIYSNI</sequence>
<reference evidence="1 2" key="1">
    <citation type="submission" date="2020-08" db="EMBL/GenBank/DDBJ databases">
        <title>The isolate Caproiciproducens sp. 7D4C2 produces n-caproate at mildly acidic conditions from hexoses: genome and rBOX comparison with related strains and chain-elongating bacteria.</title>
        <authorList>
            <person name="Esquivel-Elizondo S."/>
            <person name="Bagci C."/>
            <person name="Temovska M."/>
            <person name="Jeon B.S."/>
            <person name="Bessarab I."/>
            <person name="Williams R.B.H."/>
            <person name="Huson D.H."/>
            <person name="Angenent L.T."/>
        </authorList>
    </citation>
    <scope>NUCLEOTIDE SEQUENCE [LARGE SCALE GENOMIC DNA]</scope>
    <source>
        <strain evidence="1 2">7D4C2</strain>
    </source>
</reference>
<name>A0A7G8TFM4_9FIRM</name>
<dbReference type="RefSeq" id="WP_187037867.1">
    <property type="nucleotide sequence ID" value="NZ_CP060286.1"/>
</dbReference>
<evidence type="ECO:0008006" key="3">
    <source>
        <dbReference type="Google" id="ProtNLM"/>
    </source>
</evidence>
<evidence type="ECO:0000313" key="2">
    <source>
        <dbReference type="Proteomes" id="UP000515909"/>
    </source>
</evidence>
<dbReference type="Proteomes" id="UP000515909">
    <property type="component" value="Chromosome"/>
</dbReference>
<dbReference type="AlphaFoldDB" id="A0A7G8TFM4"/>
<protein>
    <recommendedName>
        <fullName evidence="3">MarR family transcriptional regulator</fullName>
    </recommendedName>
</protein>
<proteinExistence type="predicted"/>
<dbReference type="KEGG" id="cfem:HCR03_09505"/>
<organism evidence="1 2">
    <name type="scientific">Caproicibacter fermentans</name>
    <dbReference type="NCBI Taxonomy" id="2576756"/>
    <lineage>
        <taxon>Bacteria</taxon>
        <taxon>Bacillati</taxon>
        <taxon>Bacillota</taxon>
        <taxon>Clostridia</taxon>
        <taxon>Eubacteriales</taxon>
        <taxon>Acutalibacteraceae</taxon>
        <taxon>Caproicibacter</taxon>
    </lineage>
</organism>
<gene>
    <name evidence="1" type="ORF">HCR03_09505</name>
</gene>